<dbReference type="EMBL" id="CP040078">
    <property type="protein sequence ID" value="QCP54325.1"/>
    <property type="molecule type" value="Genomic_DNA"/>
</dbReference>
<dbReference type="KEGG" id="tvl:FAZ95_35815"/>
<organism evidence="1 2">
    <name type="scientific">Trinickia violacea</name>
    <dbReference type="NCBI Taxonomy" id="2571746"/>
    <lineage>
        <taxon>Bacteria</taxon>
        <taxon>Pseudomonadati</taxon>
        <taxon>Pseudomonadota</taxon>
        <taxon>Betaproteobacteria</taxon>
        <taxon>Burkholderiales</taxon>
        <taxon>Burkholderiaceae</taxon>
        <taxon>Trinickia</taxon>
    </lineage>
</organism>
<reference evidence="1 2" key="1">
    <citation type="submission" date="2019-05" db="EMBL/GenBank/DDBJ databases">
        <title>Burkholderia sp. DHOD12, isolated from subtropical forest soil.</title>
        <authorList>
            <person name="Gao Z.-H."/>
            <person name="Qiu L.-H."/>
        </authorList>
    </citation>
    <scope>NUCLEOTIDE SEQUENCE [LARGE SCALE GENOMIC DNA]</scope>
    <source>
        <strain evidence="1 2">DHOD12</strain>
    </source>
</reference>
<sequence length="59" mass="6799">METADPDCIKSIRRRLRDKVGKRVLPKYPMSGGFLQSLIKQGNIKMMPQLMFLPIRHAS</sequence>
<accession>A0A4P8J1T0</accession>
<proteinExistence type="predicted"/>
<gene>
    <name evidence="1" type="ORF">FAZ95_35815</name>
</gene>
<dbReference type="AlphaFoldDB" id="A0A4P8J1T0"/>
<keyword evidence="2" id="KW-1185">Reference proteome</keyword>
<evidence type="ECO:0000313" key="1">
    <source>
        <dbReference type="EMBL" id="QCP54325.1"/>
    </source>
</evidence>
<protein>
    <submittedName>
        <fullName evidence="1">Uncharacterized protein</fullName>
    </submittedName>
</protein>
<evidence type="ECO:0000313" key="2">
    <source>
        <dbReference type="Proteomes" id="UP000298656"/>
    </source>
</evidence>
<name>A0A4P8J1T0_9BURK</name>
<dbReference type="Proteomes" id="UP000298656">
    <property type="component" value="Chromosome 2"/>
</dbReference>
<dbReference type="RefSeq" id="WP_137337093.1">
    <property type="nucleotide sequence ID" value="NZ_CP040078.1"/>
</dbReference>